<feature type="region of interest" description="Disordered" evidence="1">
    <location>
        <begin position="52"/>
        <end position="73"/>
    </location>
</feature>
<dbReference type="AlphaFoldDB" id="A0A1J9S283"/>
<reference evidence="2 3" key="1">
    <citation type="submission" date="2016-10" db="EMBL/GenBank/DDBJ databases">
        <title>Proteomics and genomics reveal pathogen-plant mechanisms compatible with a hemibiotrophic lifestyle of Diplodia corticola.</title>
        <authorList>
            <person name="Fernandes I."/>
            <person name="De Jonge R."/>
            <person name="Van De Peer Y."/>
            <person name="Devreese B."/>
            <person name="Alves A."/>
            <person name="Esteves A.C."/>
        </authorList>
    </citation>
    <scope>NUCLEOTIDE SEQUENCE [LARGE SCALE GENOMIC DNA]</scope>
    <source>
        <strain evidence="2 3">CBS 112549</strain>
    </source>
</reference>
<evidence type="ECO:0000313" key="3">
    <source>
        <dbReference type="Proteomes" id="UP000183809"/>
    </source>
</evidence>
<accession>A0A1J9S283</accession>
<dbReference type="STRING" id="236234.A0A1J9S283"/>
<proteinExistence type="predicted"/>
<dbReference type="RefSeq" id="XP_020134686.1">
    <property type="nucleotide sequence ID" value="XM_020274103.1"/>
</dbReference>
<keyword evidence="3" id="KW-1185">Reference proteome</keyword>
<dbReference type="Proteomes" id="UP000183809">
    <property type="component" value="Unassembled WGS sequence"/>
</dbReference>
<dbReference type="EMBL" id="MNUE01000003">
    <property type="protein sequence ID" value="OJD39075.1"/>
    <property type="molecule type" value="Genomic_DNA"/>
</dbReference>
<comment type="caution">
    <text evidence="2">The sequence shown here is derived from an EMBL/GenBank/DDBJ whole genome shotgun (WGS) entry which is preliminary data.</text>
</comment>
<dbReference type="OrthoDB" id="3437405at2759"/>
<protein>
    <submittedName>
        <fullName evidence="2">Uncharacterized protein</fullName>
    </submittedName>
</protein>
<evidence type="ECO:0000313" key="2">
    <source>
        <dbReference type="EMBL" id="OJD39075.1"/>
    </source>
</evidence>
<gene>
    <name evidence="2" type="ORF">BKCO1_3000205</name>
</gene>
<name>A0A1J9S283_9PEZI</name>
<organism evidence="2 3">
    <name type="scientific">Diplodia corticola</name>
    <dbReference type="NCBI Taxonomy" id="236234"/>
    <lineage>
        <taxon>Eukaryota</taxon>
        <taxon>Fungi</taxon>
        <taxon>Dikarya</taxon>
        <taxon>Ascomycota</taxon>
        <taxon>Pezizomycotina</taxon>
        <taxon>Dothideomycetes</taxon>
        <taxon>Dothideomycetes incertae sedis</taxon>
        <taxon>Botryosphaeriales</taxon>
        <taxon>Botryosphaeriaceae</taxon>
        <taxon>Diplodia</taxon>
    </lineage>
</organism>
<sequence length="713" mass="80238">MPPPPPPPRPLPPYTPFRHLAASTRAHAHPTVYDSAVGYGAPRVYWSAAAATSTTSSTTTASATATTPTPDHHLLAKDPFYRSSNYRLDAVFEYESLIGGFLRFACGEEKNSAVAAASAGDDDDDDDGEGATERVWLRRGEEVEAGEEGRELVRRLRELFRWMEQGVCFRGSVGGTLEAEEVRGRVWLHGAVRGLKDKMWAGMPPMSVQRWERRGLSLLEYEYEALELLSKTLAVFEYLNDPSVQQAMRLAHNRITEHIERFAKGVNEKRRRTGQPTVPVLELWDEYTKAFFDDVAVRAHGWMIGRINAMREAQKNAFDIMKAQEPQLDAQNTKILGRLSRLVDLERDVDYNFRISRYGFTRTSSNASSGQTSSPSPEKFKAERLKMHDAAEAGLGIFADGITSMRHAMGVGPFPFQSEYYMVLNDQADANKAVRGKDLKKRTRLYGPPSQDPKPEPWVQQLTKRLQNPDDEIDGFGFVVYRWKEYDGVAWEKLEAAVTGDLMNWGEQMAGADNIKPKAKLQWIEMAGPDMDNYRTHFKSLRESGQLKPGMRSDVFLVIDPRAANAWFPRHPSAESALAYAERHLFRGHVGISTMSSTRSTALGAMPTDFEPWVLAVDADFPRPTALSRPPLYLGWVRVQSSLVFEELYGLAASGMPQLEELWKMAASHPCAVCTGVAVTEVEIRRFCEWTELRNKTLSWVLRRPDALFYGGR</sequence>
<feature type="compositionally biased region" description="Low complexity" evidence="1">
    <location>
        <begin position="52"/>
        <end position="67"/>
    </location>
</feature>
<evidence type="ECO:0000256" key="1">
    <source>
        <dbReference type="SAM" id="MobiDB-lite"/>
    </source>
</evidence>
<dbReference type="GeneID" id="31014364"/>